<reference evidence="6" key="1">
    <citation type="journal article" date="2021" name="Proc. Natl. Acad. Sci. U.S.A.">
        <title>A Catalog of Tens of Thousands of Viruses from Human Metagenomes Reveals Hidden Associations with Chronic Diseases.</title>
        <authorList>
            <person name="Tisza M.J."/>
            <person name="Buck C.B."/>
        </authorList>
    </citation>
    <scope>NUCLEOTIDE SEQUENCE</scope>
    <source>
        <strain evidence="6">CtCVG11</strain>
    </source>
</reference>
<keyword evidence="2" id="KW-1227">Viral tail protein</keyword>
<name>A0A8S5UAI2_9CAUD</name>
<comment type="subcellular location">
    <subcellularLocation>
        <location evidence="1">Virion</location>
    </subcellularLocation>
</comment>
<feature type="compositionally biased region" description="Low complexity" evidence="4">
    <location>
        <begin position="171"/>
        <end position="228"/>
    </location>
</feature>
<feature type="region of interest" description="Disordered" evidence="4">
    <location>
        <begin position="171"/>
        <end position="296"/>
    </location>
</feature>
<dbReference type="InterPro" id="IPR005604">
    <property type="entry name" value="Phage_T7_tail_fibre-like_N"/>
</dbReference>
<dbReference type="PANTHER" id="PTHR24637">
    <property type="entry name" value="COLLAGEN"/>
    <property type="match status" value="1"/>
</dbReference>
<protein>
    <submittedName>
        <fullName evidence="6">Tail fiber protein</fullName>
    </submittedName>
</protein>
<evidence type="ECO:0000256" key="3">
    <source>
        <dbReference type="ARBA" id="ARBA00022844"/>
    </source>
</evidence>
<feature type="compositionally biased region" description="Low complexity" evidence="4">
    <location>
        <begin position="265"/>
        <end position="282"/>
    </location>
</feature>
<feature type="domain" description="Bacteriophage T7 tail fibre protein-like N-terminal" evidence="5">
    <location>
        <begin position="3"/>
        <end position="113"/>
    </location>
</feature>
<evidence type="ECO:0000256" key="4">
    <source>
        <dbReference type="SAM" id="MobiDB-lite"/>
    </source>
</evidence>
<dbReference type="GO" id="GO:0098015">
    <property type="term" value="C:virus tail"/>
    <property type="evidence" value="ECO:0007669"/>
    <property type="project" value="UniProtKB-KW"/>
</dbReference>
<organism evidence="6">
    <name type="scientific">Caudovirales sp. ctCVG11</name>
    <dbReference type="NCBI Taxonomy" id="2825759"/>
    <lineage>
        <taxon>Viruses</taxon>
        <taxon>Duplodnaviria</taxon>
        <taxon>Heunggongvirae</taxon>
        <taxon>Uroviricota</taxon>
        <taxon>Caudoviricetes</taxon>
    </lineage>
</organism>
<evidence type="ECO:0000259" key="5">
    <source>
        <dbReference type="Pfam" id="PF03906"/>
    </source>
</evidence>
<dbReference type="EMBL" id="BK016055">
    <property type="protein sequence ID" value="DAF91489.1"/>
    <property type="molecule type" value="Genomic_DNA"/>
</dbReference>
<accession>A0A8S5UAI2</accession>
<evidence type="ECO:0000256" key="2">
    <source>
        <dbReference type="ARBA" id="ARBA00022732"/>
    </source>
</evidence>
<dbReference type="Pfam" id="PF01391">
    <property type="entry name" value="Collagen"/>
    <property type="match status" value="1"/>
</dbReference>
<sequence>MSYSYVTYTGDGTTQDYIVPFPYLKISDVKVSLGEAEQNALAYSWHTSGTIRFVTAPPNGASIRIQRITDKVTPAVDFRDGSTLTEADLDLAVTQLLYIAQEAYDALDGETAVAAKDKAEKILKEVEEVFAKTQIEINYFRKMWIDVQESPTAPGRGEYDFTSGKMTLYVPAGPVGPQGPMGQEGPQGLPGAQGEQGPRGIQGPQGIQGERGPEGQQGPMGPQGIQGPKGETGERGPQGPQGIQGATGAQGPRGETGPVGPMGPEGPRGIQGERGPQGPEGPKGATGDKGPIGDSPLPLTFGNFSVNTDGYLQFEYNGGPVDSSMFNLNPETGILEVIIA</sequence>
<dbReference type="InterPro" id="IPR008160">
    <property type="entry name" value="Collagen"/>
</dbReference>
<keyword evidence="3" id="KW-0946">Virion</keyword>
<evidence type="ECO:0000256" key="1">
    <source>
        <dbReference type="ARBA" id="ARBA00004328"/>
    </source>
</evidence>
<evidence type="ECO:0000313" key="6">
    <source>
        <dbReference type="EMBL" id="DAF91489.1"/>
    </source>
</evidence>
<proteinExistence type="predicted"/>
<dbReference type="Pfam" id="PF03906">
    <property type="entry name" value="Phage_T7_tail"/>
    <property type="match status" value="1"/>
</dbReference>